<reference evidence="10 11" key="1">
    <citation type="submission" date="2021-03" db="EMBL/GenBank/DDBJ databases">
        <title>Aliifodinibius sp. nov., a new bacterium isolated from saline soil.</title>
        <authorList>
            <person name="Galisteo C."/>
            <person name="De La Haba R."/>
            <person name="Sanchez-Porro C."/>
            <person name="Ventosa A."/>
        </authorList>
    </citation>
    <scope>NUCLEOTIDE SEQUENCE [LARGE SCALE GENOMIC DNA]</scope>
    <source>
        <strain evidence="10 11">1BSP15-2V2</strain>
    </source>
</reference>
<evidence type="ECO:0000256" key="8">
    <source>
        <dbReference type="HAMAP-Rule" id="MF_00265"/>
    </source>
</evidence>
<comment type="similarity">
    <text evidence="7 8">Belongs to the PINc/VapC protein family.</text>
</comment>
<dbReference type="InterPro" id="IPR029060">
    <property type="entry name" value="PIN-like_dom_sf"/>
</dbReference>
<evidence type="ECO:0000313" key="11">
    <source>
        <dbReference type="Proteomes" id="UP001207918"/>
    </source>
</evidence>
<keyword evidence="6 8" id="KW-0460">Magnesium</keyword>
<feature type="binding site" evidence="8">
    <location>
        <position position="10"/>
    </location>
    <ligand>
        <name>Mg(2+)</name>
        <dbReference type="ChEBI" id="CHEBI:18420"/>
    </ligand>
</feature>
<dbReference type="EC" id="3.1.-.-" evidence="8"/>
<evidence type="ECO:0000313" key="10">
    <source>
        <dbReference type="EMBL" id="MCW9709120.1"/>
    </source>
</evidence>
<dbReference type="HAMAP" id="MF_00265">
    <property type="entry name" value="VapC_Nob1"/>
    <property type="match status" value="1"/>
</dbReference>
<sequence length="129" mass="14780">MEEKSLVLCDTNIIIDFYKEHPDTLKKLQAIGQNSIAISIVTAGELLFGALNKEEYQQIRQDIAHLHLLHLDPAIDECFMDLMDTYSLSHNLSLPDGLIAATAIVEDIPLYTRNKKDFRYIEELKLYQT</sequence>
<evidence type="ECO:0000256" key="1">
    <source>
        <dbReference type="ARBA" id="ARBA00001946"/>
    </source>
</evidence>
<evidence type="ECO:0000256" key="2">
    <source>
        <dbReference type="ARBA" id="ARBA00022649"/>
    </source>
</evidence>
<name>A0ABT3PTD5_9BACT</name>
<dbReference type="CDD" id="cd18741">
    <property type="entry name" value="PIN_VapC4-5_FitB-like"/>
    <property type="match status" value="1"/>
</dbReference>
<dbReference type="PANTHER" id="PTHR33653:SF1">
    <property type="entry name" value="RIBONUCLEASE VAPC2"/>
    <property type="match status" value="1"/>
</dbReference>
<dbReference type="EMBL" id="JAGGJA010000023">
    <property type="protein sequence ID" value="MCW9709120.1"/>
    <property type="molecule type" value="Genomic_DNA"/>
</dbReference>
<keyword evidence="11" id="KW-1185">Reference proteome</keyword>
<organism evidence="10 11">
    <name type="scientific">Fodinibius salsisoli</name>
    <dbReference type="NCBI Taxonomy" id="2820877"/>
    <lineage>
        <taxon>Bacteria</taxon>
        <taxon>Pseudomonadati</taxon>
        <taxon>Balneolota</taxon>
        <taxon>Balneolia</taxon>
        <taxon>Balneolales</taxon>
        <taxon>Balneolaceae</taxon>
        <taxon>Fodinibius</taxon>
    </lineage>
</organism>
<dbReference type="RefSeq" id="WP_265767990.1">
    <property type="nucleotide sequence ID" value="NZ_JAGGJA010000023.1"/>
</dbReference>
<keyword evidence="5 8" id="KW-0378">Hydrolase</keyword>
<dbReference type="Proteomes" id="UP001207918">
    <property type="component" value="Unassembled WGS sequence"/>
</dbReference>
<keyword evidence="2 8" id="KW-1277">Toxin-antitoxin system</keyword>
<evidence type="ECO:0000256" key="7">
    <source>
        <dbReference type="ARBA" id="ARBA00038093"/>
    </source>
</evidence>
<keyword evidence="8" id="KW-0800">Toxin</keyword>
<proteinExistence type="inferred from homology"/>
<dbReference type="PANTHER" id="PTHR33653">
    <property type="entry name" value="RIBONUCLEASE VAPC2"/>
    <property type="match status" value="1"/>
</dbReference>
<comment type="caution">
    <text evidence="10">The sequence shown here is derived from an EMBL/GenBank/DDBJ whole genome shotgun (WGS) entry which is preliminary data.</text>
</comment>
<dbReference type="InterPro" id="IPR050556">
    <property type="entry name" value="Type_II_TA_system_RNase"/>
</dbReference>
<evidence type="ECO:0000256" key="6">
    <source>
        <dbReference type="ARBA" id="ARBA00022842"/>
    </source>
</evidence>
<dbReference type="InterPro" id="IPR002716">
    <property type="entry name" value="PIN_dom"/>
</dbReference>
<keyword evidence="4 8" id="KW-0479">Metal-binding</keyword>
<evidence type="ECO:0000256" key="4">
    <source>
        <dbReference type="ARBA" id="ARBA00022723"/>
    </source>
</evidence>
<protein>
    <recommendedName>
        <fullName evidence="8">Ribonuclease VapC</fullName>
        <shortName evidence="8">RNase VapC</shortName>
        <ecNumber evidence="8">3.1.-.-</ecNumber>
    </recommendedName>
    <alternativeName>
        <fullName evidence="8">Toxin VapC</fullName>
    </alternativeName>
</protein>
<dbReference type="Gene3D" id="3.40.50.1010">
    <property type="entry name" value="5'-nuclease"/>
    <property type="match status" value="1"/>
</dbReference>
<keyword evidence="3 8" id="KW-0540">Nuclease</keyword>
<evidence type="ECO:0000259" key="9">
    <source>
        <dbReference type="Pfam" id="PF01850"/>
    </source>
</evidence>
<feature type="binding site" evidence="8">
    <location>
        <position position="96"/>
    </location>
    <ligand>
        <name>Mg(2+)</name>
        <dbReference type="ChEBI" id="CHEBI:18420"/>
    </ligand>
</feature>
<comment type="function">
    <text evidence="8">Toxic component of a toxin-antitoxin (TA) system. An RNase.</text>
</comment>
<comment type="cofactor">
    <cofactor evidence="1 8">
        <name>Mg(2+)</name>
        <dbReference type="ChEBI" id="CHEBI:18420"/>
    </cofactor>
</comment>
<accession>A0ABT3PTD5</accession>
<dbReference type="InterPro" id="IPR022907">
    <property type="entry name" value="VapC_family"/>
</dbReference>
<evidence type="ECO:0000256" key="3">
    <source>
        <dbReference type="ARBA" id="ARBA00022722"/>
    </source>
</evidence>
<evidence type="ECO:0000256" key="5">
    <source>
        <dbReference type="ARBA" id="ARBA00022801"/>
    </source>
</evidence>
<gene>
    <name evidence="8" type="primary">vapC</name>
    <name evidence="10" type="ORF">J6I44_19825</name>
</gene>
<dbReference type="SUPFAM" id="SSF88723">
    <property type="entry name" value="PIN domain-like"/>
    <property type="match status" value="1"/>
</dbReference>
<feature type="domain" description="PIN" evidence="9">
    <location>
        <begin position="7"/>
        <end position="121"/>
    </location>
</feature>
<dbReference type="Pfam" id="PF01850">
    <property type="entry name" value="PIN"/>
    <property type="match status" value="1"/>
</dbReference>